<keyword evidence="2" id="KW-1185">Reference proteome</keyword>
<organism evidence="1 2">
    <name type="scientific">Phytophthora fragariaefolia</name>
    <dbReference type="NCBI Taxonomy" id="1490495"/>
    <lineage>
        <taxon>Eukaryota</taxon>
        <taxon>Sar</taxon>
        <taxon>Stramenopiles</taxon>
        <taxon>Oomycota</taxon>
        <taxon>Peronosporomycetes</taxon>
        <taxon>Peronosporales</taxon>
        <taxon>Peronosporaceae</taxon>
        <taxon>Phytophthora</taxon>
    </lineage>
</organism>
<evidence type="ECO:0000313" key="2">
    <source>
        <dbReference type="Proteomes" id="UP001165121"/>
    </source>
</evidence>
<gene>
    <name evidence="1" type="ORF">Pfra01_001005800</name>
</gene>
<accession>A0A9W6XDE0</accession>
<dbReference type="Proteomes" id="UP001165121">
    <property type="component" value="Unassembled WGS sequence"/>
</dbReference>
<dbReference type="EMBL" id="BSXT01000955">
    <property type="protein sequence ID" value="GMF36673.1"/>
    <property type="molecule type" value="Genomic_DNA"/>
</dbReference>
<dbReference type="OrthoDB" id="112641at2759"/>
<evidence type="ECO:0000313" key="1">
    <source>
        <dbReference type="EMBL" id="GMF36673.1"/>
    </source>
</evidence>
<protein>
    <submittedName>
        <fullName evidence="1">Unnamed protein product</fullName>
    </submittedName>
</protein>
<reference evidence="1" key="1">
    <citation type="submission" date="2023-04" db="EMBL/GenBank/DDBJ databases">
        <title>Phytophthora fragariaefolia NBRC 109709.</title>
        <authorList>
            <person name="Ichikawa N."/>
            <person name="Sato H."/>
            <person name="Tonouchi N."/>
        </authorList>
    </citation>
    <scope>NUCLEOTIDE SEQUENCE</scope>
    <source>
        <strain evidence="1">NBRC 109709</strain>
    </source>
</reference>
<dbReference type="AlphaFoldDB" id="A0A9W6XDE0"/>
<comment type="caution">
    <text evidence="1">The sequence shown here is derived from an EMBL/GenBank/DDBJ whole genome shotgun (WGS) entry which is preliminary data.</text>
</comment>
<proteinExistence type="predicted"/>
<name>A0A9W6XDE0_9STRA</name>
<sequence length="142" mass="15978">MRTGLNPLVSEGWVMSTKHGGSSEAKVAKPMKYTHDGVPKNWDGKGWQTYKWAMLTVFEENDLKENADGTLIEAILQTASAEKKEEHKLKQVKLKRMVGTLVPPEILQHVSDKKTGSEMWTGLCDLFKGKQSEATRANKIHR</sequence>